<dbReference type="GO" id="GO:0009103">
    <property type="term" value="P:lipopolysaccharide biosynthetic process"/>
    <property type="evidence" value="ECO:0007669"/>
    <property type="project" value="TreeGrafter"/>
</dbReference>
<dbReference type="Pfam" id="PF01757">
    <property type="entry name" value="Acyl_transf_3"/>
    <property type="match status" value="1"/>
</dbReference>
<feature type="transmembrane region" description="Helical" evidence="2">
    <location>
        <begin position="156"/>
        <end position="175"/>
    </location>
</feature>
<accession>A0A495W6E3</accession>
<feature type="domain" description="Acyltransferase 3" evidence="3">
    <location>
        <begin position="8"/>
        <end position="316"/>
    </location>
</feature>
<protein>
    <submittedName>
        <fullName evidence="4">Peptidoglycan/LPS O-acetylase OafA/YrhL</fullName>
    </submittedName>
</protein>
<dbReference type="InterPro" id="IPR050879">
    <property type="entry name" value="Acyltransferase_3"/>
</dbReference>
<name>A0A495W6E3_9PSEU</name>
<sequence length="404" mass="43040">MPTPRRINWDVLRVLALAAVLLQHATHAGPAAHGELGPPVFTFPLEMGASTLVVISAFFACASLAKGEPARFLRNRLARLLPAYAVAATVTYVIVTRFAGEGWSAVEPRDLLANLLLLQHWLPEARLVDYAYWTLPVQVTGFVAGAVLASRVRGNALKALLWALVAGPLVLRLWTAEPGVVRVLYDGLGMHRAQLFAAGVGLWLWSRDRLGAGHLVALLLGVLAAQAHHTEDVPSTVGFGVLLVAVAACAKGPDWDVAPVRLVRRPVRWLAGISYGVYLVHQEIGYVAMAEVARFGPRVELATFLGLAVVLGWLLTKFVERPAHRALTAGSRPLLVRLLLAARLHAARLHAARLHAAQSHPGSSGASPSSSAPLLRPVSHPSTAAAEPPTTAGPSFPAANSQPR</sequence>
<keyword evidence="2" id="KW-0812">Transmembrane</keyword>
<feature type="transmembrane region" description="Helical" evidence="2">
    <location>
        <begin position="130"/>
        <end position="149"/>
    </location>
</feature>
<keyword evidence="2" id="KW-1133">Transmembrane helix</keyword>
<dbReference type="GO" id="GO:0016020">
    <property type="term" value="C:membrane"/>
    <property type="evidence" value="ECO:0007669"/>
    <property type="project" value="TreeGrafter"/>
</dbReference>
<feature type="region of interest" description="Disordered" evidence="1">
    <location>
        <begin position="357"/>
        <end position="404"/>
    </location>
</feature>
<keyword evidence="5" id="KW-1185">Reference proteome</keyword>
<dbReference type="GO" id="GO:0016747">
    <property type="term" value="F:acyltransferase activity, transferring groups other than amino-acyl groups"/>
    <property type="evidence" value="ECO:0007669"/>
    <property type="project" value="InterPro"/>
</dbReference>
<dbReference type="Proteomes" id="UP000282084">
    <property type="component" value="Unassembled WGS sequence"/>
</dbReference>
<gene>
    <name evidence="4" type="ORF">C8E97_5356</name>
</gene>
<evidence type="ECO:0000256" key="1">
    <source>
        <dbReference type="SAM" id="MobiDB-lite"/>
    </source>
</evidence>
<reference evidence="4 5" key="1">
    <citation type="submission" date="2018-10" db="EMBL/GenBank/DDBJ databases">
        <title>Sequencing the genomes of 1000 actinobacteria strains.</title>
        <authorList>
            <person name="Klenk H.-P."/>
        </authorList>
    </citation>
    <scope>NUCLEOTIDE SEQUENCE [LARGE SCALE GENOMIC DNA]</scope>
    <source>
        <strain evidence="4 5">DSM 43800</strain>
    </source>
</reference>
<feature type="transmembrane region" description="Helical" evidence="2">
    <location>
        <begin position="77"/>
        <end position="95"/>
    </location>
</feature>
<evidence type="ECO:0000256" key="2">
    <source>
        <dbReference type="SAM" id="Phobius"/>
    </source>
</evidence>
<evidence type="ECO:0000313" key="4">
    <source>
        <dbReference type="EMBL" id="RKT56647.1"/>
    </source>
</evidence>
<dbReference type="PANTHER" id="PTHR23028:SF53">
    <property type="entry name" value="ACYL_TRANSF_3 DOMAIN-CONTAINING PROTEIN"/>
    <property type="match status" value="1"/>
</dbReference>
<dbReference type="PANTHER" id="PTHR23028">
    <property type="entry name" value="ACETYLTRANSFERASE"/>
    <property type="match status" value="1"/>
</dbReference>
<dbReference type="InterPro" id="IPR002656">
    <property type="entry name" value="Acyl_transf_3_dom"/>
</dbReference>
<evidence type="ECO:0000313" key="5">
    <source>
        <dbReference type="Proteomes" id="UP000282084"/>
    </source>
</evidence>
<proteinExistence type="predicted"/>
<organism evidence="4 5">
    <name type="scientific">Saccharothrix australiensis</name>
    <dbReference type="NCBI Taxonomy" id="2072"/>
    <lineage>
        <taxon>Bacteria</taxon>
        <taxon>Bacillati</taxon>
        <taxon>Actinomycetota</taxon>
        <taxon>Actinomycetes</taxon>
        <taxon>Pseudonocardiales</taxon>
        <taxon>Pseudonocardiaceae</taxon>
        <taxon>Saccharothrix</taxon>
    </lineage>
</organism>
<dbReference type="AlphaFoldDB" id="A0A495W6E3"/>
<comment type="caution">
    <text evidence="4">The sequence shown here is derived from an EMBL/GenBank/DDBJ whole genome shotgun (WGS) entry which is preliminary data.</text>
</comment>
<evidence type="ECO:0000259" key="3">
    <source>
        <dbReference type="Pfam" id="PF01757"/>
    </source>
</evidence>
<feature type="transmembrane region" description="Helical" evidence="2">
    <location>
        <begin position="47"/>
        <end position="65"/>
    </location>
</feature>
<dbReference type="EMBL" id="RBXO01000001">
    <property type="protein sequence ID" value="RKT56647.1"/>
    <property type="molecule type" value="Genomic_DNA"/>
</dbReference>
<feature type="compositionally biased region" description="Low complexity" evidence="1">
    <location>
        <begin position="357"/>
        <end position="395"/>
    </location>
</feature>
<keyword evidence="2" id="KW-0472">Membrane</keyword>